<feature type="domain" description="Yos9 dimerzation" evidence="7">
    <location>
        <begin position="252"/>
        <end position="374"/>
    </location>
</feature>
<dbReference type="Pfam" id="PF17880">
    <property type="entry name" value="Yos9_DD"/>
    <property type="match status" value="1"/>
</dbReference>
<dbReference type="GO" id="GO:0030968">
    <property type="term" value="P:endoplasmic reticulum unfolded protein response"/>
    <property type="evidence" value="ECO:0007669"/>
    <property type="project" value="UniProtKB-UniRule"/>
</dbReference>
<evidence type="ECO:0000256" key="1">
    <source>
        <dbReference type="ARBA" id="ARBA00004367"/>
    </source>
</evidence>
<dbReference type="GeneID" id="34687332"/>
<dbReference type="Proteomes" id="UP000054304">
    <property type="component" value="Unassembled WGS sequence"/>
</dbReference>
<dbReference type="InterPro" id="IPR009011">
    <property type="entry name" value="Man6P_isomerase_rcpt-bd_dom_sf"/>
</dbReference>
<keyword evidence="6" id="KW-0732">Signal</keyword>
<evidence type="ECO:0000313" key="9">
    <source>
        <dbReference type="Proteomes" id="UP000054304"/>
    </source>
</evidence>
<feature type="compositionally biased region" description="Basic and acidic residues" evidence="5">
    <location>
        <begin position="483"/>
        <end position="499"/>
    </location>
</feature>
<dbReference type="STRING" id="1245769.A0A0C7N0Z5"/>
<dbReference type="RefSeq" id="XP_022630024.1">
    <property type="nucleotide sequence ID" value="XM_022770711.1"/>
</dbReference>
<keyword evidence="4" id="KW-0256">Endoplasmic reticulum</keyword>
<dbReference type="HOGENOM" id="CLU_529000_0_0_1"/>
<dbReference type="GO" id="GO:0030970">
    <property type="term" value="P:retrograde protein transport, ER to cytosol"/>
    <property type="evidence" value="ECO:0007669"/>
    <property type="project" value="TreeGrafter"/>
</dbReference>
<protein>
    <recommendedName>
        <fullName evidence="4">Endoplasmic reticulum lectin</fullName>
    </recommendedName>
    <alternativeName>
        <fullName evidence="4">Protein OS-9 homolog</fullName>
    </alternativeName>
</protein>
<keyword evidence="9" id="KW-1185">Reference proteome</keyword>
<evidence type="ECO:0000313" key="8">
    <source>
        <dbReference type="EMBL" id="CEP63812.1"/>
    </source>
</evidence>
<comment type="similarity">
    <text evidence="2 4">Belongs to the OS-9 family.</text>
</comment>
<dbReference type="PANTHER" id="PTHR15414">
    <property type="entry name" value="OS-9-RELATED"/>
    <property type="match status" value="1"/>
</dbReference>
<dbReference type="Gene3D" id="3.10.310.60">
    <property type="match status" value="1"/>
</dbReference>
<dbReference type="Gene3D" id="2.70.130.10">
    <property type="entry name" value="Mannose-6-phosphate receptor binding domain"/>
    <property type="match status" value="1"/>
</dbReference>
<evidence type="ECO:0000256" key="6">
    <source>
        <dbReference type="SAM" id="SignalP"/>
    </source>
</evidence>
<name>A0A0C7N0Z5_9SACH</name>
<evidence type="ECO:0000256" key="3">
    <source>
        <dbReference type="ARBA" id="ARBA00022734"/>
    </source>
</evidence>
<feature type="signal peptide" evidence="6">
    <location>
        <begin position="1"/>
        <end position="18"/>
    </location>
</feature>
<evidence type="ECO:0000259" key="7">
    <source>
        <dbReference type="Pfam" id="PF17880"/>
    </source>
</evidence>
<evidence type="ECO:0000256" key="2">
    <source>
        <dbReference type="ARBA" id="ARBA00009918"/>
    </source>
</evidence>
<evidence type="ECO:0000256" key="5">
    <source>
        <dbReference type="SAM" id="MobiDB-lite"/>
    </source>
</evidence>
<comment type="function">
    <text evidence="4">Lectin involved in the quality control of the secretory pathway. As a member of the endoplasmic reticulum-associated degradation lumenal (ERAD-L) surveillance system, targets misfolded endoplasmic reticulum lumenal glycoproteins for degradation.</text>
</comment>
<dbReference type="InterPro" id="IPR045149">
    <property type="entry name" value="OS-9-like"/>
</dbReference>
<sequence>MFGLVISIAFLLLSTTLCREWALKSYLYPKYSLNYIDQVEFKNTVLSNDSMLEIGSIASIGKNTNCFKPHLGTEEISKEALQINIQAQQEFEKSVLIINEQLSGRRLDRRNSDFLYQFYFGQNVSQWLVPSEELYNAGMVASATTLHNDSLKLAQDTAGYYVKEIYGDGELCENTNMFRTTEVRYLCVPNVPEPRLLEASEFQLCRYGLVVAVPGLCRLQLFSHDFDQQQLHPILYSEADQDVATAKMGHSLLRSFVSHFLGHNFYHLQYHLPYHAASQSIAPSKLLFTGELVLSNENSELHPTETVFLEKAIKAFQNINAKDLFETPDGSHFTIGDYELKWESEVIDKKGRTLCVLEIDIDATSRANVSFYKPDSMSEPVLNNIIHYSKVIHDYPAPSENLSTTGELQIPDRAMSFDIGNNIKTDKKPVWKKKELRKKEAEDLNKAFLEIRDSLGLEVKLLYAMELEDDKPEDDSLVEDEKEIDKSIEPGREQIRPTIEEDEKQVDAVTVHDEL</sequence>
<dbReference type="GO" id="GO:0030246">
    <property type="term" value="F:carbohydrate binding"/>
    <property type="evidence" value="ECO:0007669"/>
    <property type="project" value="UniProtKB-UniRule"/>
</dbReference>
<dbReference type="EMBL" id="LN736368">
    <property type="protein sequence ID" value="CEP63812.1"/>
    <property type="molecule type" value="Genomic_DNA"/>
</dbReference>
<dbReference type="OrthoDB" id="448954at2759"/>
<accession>A0A0C7N0Z5</accession>
<reference evidence="8 9" key="1">
    <citation type="submission" date="2014-12" db="EMBL/GenBank/DDBJ databases">
        <authorList>
            <person name="Neuveglise Cecile"/>
        </authorList>
    </citation>
    <scope>NUCLEOTIDE SEQUENCE [LARGE SCALE GENOMIC DNA]</scope>
    <source>
        <strain evidence="8 9">CBS 12615</strain>
    </source>
</reference>
<organism evidence="8 9">
    <name type="scientific">Lachancea lanzarotensis</name>
    <dbReference type="NCBI Taxonomy" id="1245769"/>
    <lineage>
        <taxon>Eukaryota</taxon>
        <taxon>Fungi</taxon>
        <taxon>Dikarya</taxon>
        <taxon>Ascomycota</taxon>
        <taxon>Saccharomycotina</taxon>
        <taxon>Saccharomycetes</taxon>
        <taxon>Saccharomycetales</taxon>
        <taxon>Saccharomycetaceae</taxon>
        <taxon>Lachancea</taxon>
    </lineage>
</organism>
<evidence type="ECO:0000256" key="4">
    <source>
        <dbReference type="RuleBase" id="RU369099"/>
    </source>
</evidence>
<dbReference type="AlphaFoldDB" id="A0A0C7N0Z5"/>
<dbReference type="GO" id="GO:0005789">
    <property type="term" value="C:endoplasmic reticulum membrane"/>
    <property type="evidence" value="ECO:0007669"/>
    <property type="project" value="UniProtKB-SubCell"/>
</dbReference>
<dbReference type="SMR" id="A0A0C7N0Z5"/>
<feature type="compositionally biased region" description="Acidic residues" evidence="5">
    <location>
        <begin position="470"/>
        <end position="482"/>
    </location>
</feature>
<dbReference type="GO" id="GO:0005788">
    <property type="term" value="C:endoplasmic reticulum lumen"/>
    <property type="evidence" value="ECO:0007669"/>
    <property type="project" value="UniProtKB-UniRule"/>
</dbReference>
<feature type="chain" id="PRO_5002203172" description="Endoplasmic reticulum lectin" evidence="6">
    <location>
        <begin position="19"/>
        <end position="515"/>
    </location>
</feature>
<keyword evidence="4" id="KW-0472">Membrane</keyword>
<gene>
    <name evidence="8" type="ORF">LALA0_S09e03048g</name>
</gene>
<feature type="region of interest" description="Disordered" evidence="5">
    <location>
        <begin position="470"/>
        <end position="515"/>
    </location>
</feature>
<proteinExistence type="inferred from homology"/>
<keyword evidence="3 4" id="KW-0430">Lectin</keyword>
<dbReference type="InterPro" id="IPR041039">
    <property type="entry name" value="Yos9_DD"/>
</dbReference>
<dbReference type="PANTHER" id="PTHR15414:SF0">
    <property type="entry name" value="ENDOPLASMIC RETICULUM LECTIN 1"/>
    <property type="match status" value="1"/>
</dbReference>
<comment type="subcellular location">
    <subcellularLocation>
        <location evidence="1 4">Endoplasmic reticulum membrane</location>
        <topology evidence="1 4">Peripheral membrane protein</topology>
        <orientation evidence="1 4">Lumenal side</orientation>
    </subcellularLocation>
</comment>